<keyword evidence="3" id="KW-1185">Reference proteome</keyword>
<feature type="region of interest" description="Disordered" evidence="1">
    <location>
        <begin position="19"/>
        <end position="40"/>
    </location>
</feature>
<gene>
    <name evidence="2" type="ORF">AFUS01_LOCUS7123</name>
</gene>
<dbReference type="EMBL" id="CAJVCH010047852">
    <property type="protein sequence ID" value="CAG7717682.1"/>
    <property type="molecule type" value="Genomic_DNA"/>
</dbReference>
<dbReference type="AlphaFoldDB" id="A0A8J2JF85"/>
<name>A0A8J2JF85_9HEXA</name>
<feature type="non-terminal residue" evidence="2">
    <location>
        <position position="1"/>
    </location>
</feature>
<reference evidence="2" key="1">
    <citation type="submission" date="2021-06" db="EMBL/GenBank/DDBJ databases">
        <authorList>
            <person name="Hodson N. C."/>
            <person name="Mongue J. A."/>
            <person name="Jaron S. K."/>
        </authorList>
    </citation>
    <scope>NUCLEOTIDE SEQUENCE</scope>
</reference>
<organism evidence="2 3">
    <name type="scientific">Allacma fusca</name>
    <dbReference type="NCBI Taxonomy" id="39272"/>
    <lineage>
        <taxon>Eukaryota</taxon>
        <taxon>Metazoa</taxon>
        <taxon>Ecdysozoa</taxon>
        <taxon>Arthropoda</taxon>
        <taxon>Hexapoda</taxon>
        <taxon>Collembola</taxon>
        <taxon>Symphypleona</taxon>
        <taxon>Sminthuridae</taxon>
        <taxon>Allacma</taxon>
    </lineage>
</organism>
<evidence type="ECO:0000313" key="3">
    <source>
        <dbReference type="Proteomes" id="UP000708208"/>
    </source>
</evidence>
<sequence length="76" mass="8347">PPFISVKLGTPPETRIEKQLKAQGQGRSQPGPANRCNNPARFGPAHFHALNSQSYYHLHSYLGFGSSTFTALIHTD</sequence>
<evidence type="ECO:0000256" key="1">
    <source>
        <dbReference type="SAM" id="MobiDB-lite"/>
    </source>
</evidence>
<protein>
    <submittedName>
        <fullName evidence="2">Uncharacterized protein</fullName>
    </submittedName>
</protein>
<proteinExistence type="predicted"/>
<comment type="caution">
    <text evidence="2">The sequence shown here is derived from an EMBL/GenBank/DDBJ whole genome shotgun (WGS) entry which is preliminary data.</text>
</comment>
<dbReference type="Proteomes" id="UP000708208">
    <property type="component" value="Unassembled WGS sequence"/>
</dbReference>
<accession>A0A8J2JF85</accession>
<evidence type="ECO:0000313" key="2">
    <source>
        <dbReference type="EMBL" id="CAG7717682.1"/>
    </source>
</evidence>